<dbReference type="FunCoup" id="A0A7M7M3I2">
    <property type="interactions" value="29"/>
</dbReference>
<dbReference type="InterPro" id="IPR031311">
    <property type="entry name" value="CHIT_BIND_RR_consensus"/>
</dbReference>
<dbReference type="OrthoDB" id="8021718at2759"/>
<reference evidence="4" key="1">
    <citation type="submission" date="2021-01" db="UniProtKB">
        <authorList>
            <consortium name="EnsemblMetazoa"/>
        </authorList>
    </citation>
    <scope>IDENTIFICATION</scope>
</reference>
<dbReference type="PROSITE" id="PS00233">
    <property type="entry name" value="CHIT_BIND_RR_1"/>
    <property type="match status" value="1"/>
</dbReference>
<keyword evidence="5" id="KW-1185">Reference proteome</keyword>
<dbReference type="PANTHER" id="PTHR10380">
    <property type="entry name" value="CUTICLE PROTEIN"/>
    <property type="match status" value="1"/>
</dbReference>
<organism evidence="4 5">
    <name type="scientific">Varroa destructor</name>
    <name type="common">Honeybee mite</name>
    <dbReference type="NCBI Taxonomy" id="109461"/>
    <lineage>
        <taxon>Eukaryota</taxon>
        <taxon>Metazoa</taxon>
        <taxon>Ecdysozoa</taxon>
        <taxon>Arthropoda</taxon>
        <taxon>Chelicerata</taxon>
        <taxon>Arachnida</taxon>
        <taxon>Acari</taxon>
        <taxon>Parasitiformes</taxon>
        <taxon>Mesostigmata</taxon>
        <taxon>Gamasina</taxon>
        <taxon>Dermanyssoidea</taxon>
        <taxon>Varroidae</taxon>
        <taxon>Varroa</taxon>
    </lineage>
</organism>
<dbReference type="PRINTS" id="PR00947">
    <property type="entry name" value="CUTICLE"/>
</dbReference>
<dbReference type="RefSeq" id="XP_022645465.1">
    <property type="nucleotide sequence ID" value="XM_022789730.1"/>
</dbReference>
<dbReference type="Proteomes" id="UP000594260">
    <property type="component" value="Unplaced"/>
</dbReference>
<dbReference type="EnsemblMetazoa" id="XM_022789730">
    <property type="protein sequence ID" value="XP_022645465"/>
    <property type="gene ID" value="LOC111243734"/>
</dbReference>
<dbReference type="PROSITE" id="PS51155">
    <property type="entry name" value="CHIT_BIND_RR_2"/>
    <property type="match status" value="1"/>
</dbReference>
<dbReference type="InterPro" id="IPR050468">
    <property type="entry name" value="Cuticle_Struct_Prot"/>
</dbReference>
<evidence type="ECO:0000313" key="4">
    <source>
        <dbReference type="EnsemblMetazoa" id="XP_022645465"/>
    </source>
</evidence>
<protein>
    <recommendedName>
        <fullName evidence="6">Cuticle protein 14</fullName>
    </recommendedName>
</protein>
<evidence type="ECO:0008006" key="6">
    <source>
        <dbReference type="Google" id="ProtNLM"/>
    </source>
</evidence>
<dbReference type="GO" id="GO:0008010">
    <property type="term" value="F:structural constituent of chitin-based larval cuticle"/>
    <property type="evidence" value="ECO:0007669"/>
    <property type="project" value="TreeGrafter"/>
</dbReference>
<dbReference type="Pfam" id="PF00379">
    <property type="entry name" value="Chitin_bind_4"/>
    <property type="match status" value="1"/>
</dbReference>
<dbReference type="KEGG" id="vde:111243734"/>
<feature type="chain" id="PRO_5029806010" description="Cuticle protein 14" evidence="3">
    <location>
        <begin position="17"/>
        <end position="327"/>
    </location>
</feature>
<dbReference type="InParanoid" id="A0A7M7M3I2"/>
<keyword evidence="3" id="KW-0732">Signal</keyword>
<evidence type="ECO:0000313" key="5">
    <source>
        <dbReference type="Proteomes" id="UP000594260"/>
    </source>
</evidence>
<proteinExistence type="predicted"/>
<evidence type="ECO:0000256" key="2">
    <source>
        <dbReference type="PROSITE-ProRule" id="PRU00497"/>
    </source>
</evidence>
<evidence type="ECO:0000256" key="3">
    <source>
        <dbReference type="SAM" id="SignalP"/>
    </source>
</evidence>
<dbReference type="AlphaFoldDB" id="A0A7M7M3I2"/>
<keyword evidence="1 2" id="KW-0193">Cuticle</keyword>
<dbReference type="InterPro" id="IPR000618">
    <property type="entry name" value="Insect_cuticle"/>
</dbReference>
<dbReference type="GeneID" id="111243734"/>
<name>A0A7M7M3I2_VARDE</name>
<sequence length="327" mass="34526">MRTFIANIALFASASAAFSSLPSISSDASVSSRSADGQGNYKFSYNEKHSTGGSFRLESGNAYGGVTGSYGLVDADGRQRIVTYVADANGFRASIKTNEPGTVPNWPVIADLSSSNLRKNPESNGQERIIQSTPGIYTHLPVIPSFVGSPPTHSTRITHSAAPVVTHHVPVASVAPVSPPINFNTYSTRSPNFREVTPLSVYTGVPILPLLRATPISYSHRVTHRALAPVSPAGPVTVSPIGPAVALSRVSFPRSSTYSSRIVPHANQAARPVSYSSQIAHEAQAPKMPAFNHVFKQVAPVPLDSSPLFETPRTSSLIGSSVLAGTK</sequence>
<dbReference type="GO" id="GO:0062129">
    <property type="term" value="C:chitin-based extracellular matrix"/>
    <property type="evidence" value="ECO:0007669"/>
    <property type="project" value="TreeGrafter"/>
</dbReference>
<feature type="signal peptide" evidence="3">
    <location>
        <begin position="1"/>
        <end position="16"/>
    </location>
</feature>
<accession>A0A7M7M3I2</accession>
<evidence type="ECO:0000256" key="1">
    <source>
        <dbReference type="ARBA" id="ARBA00022460"/>
    </source>
</evidence>